<dbReference type="EMBL" id="UOEW01000369">
    <property type="protein sequence ID" value="VAW42636.1"/>
    <property type="molecule type" value="Genomic_DNA"/>
</dbReference>
<protein>
    <submittedName>
        <fullName evidence="3">Uncharacterized protein</fullName>
    </submittedName>
</protein>
<organism evidence="3">
    <name type="scientific">hydrothermal vent metagenome</name>
    <dbReference type="NCBI Taxonomy" id="652676"/>
    <lineage>
        <taxon>unclassified sequences</taxon>
        <taxon>metagenomes</taxon>
        <taxon>ecological metagenomes</taxon>
    </lineage>
</organism>
<keyword evidence="1" id="KW-0812">Transmembrane</keyword>
<evidence type="ECO:0000256" key="1">
    <source>
        <dbReference type="SAM" id="Phobius"/>
    </source>
</evidence>
<feature type="transmembrane region" description="Helical" evidence="1">
    <location>
        <begin position="141"/>
        <end position="166"/>
    </location>
</feature>
<name>A0A3B0WDI2_9ZZZZ</name>
<accession>A0A3B0WDI2</accession>
<feature type="transmembrane region" description="Helical" evidence="1">
    <location>
        <begin position="110"/>
        <end position="129"/>
    </location>
</feature>
<dbReference type="EMBL" id="UOEW01000369">
    <property type="protein sequence ID" value="VAW42592.1"/>
    <property type="molecule type" value="Genomic_DNA"/>
</dbReference>
<feature type="transmembrane region" description="Helical" evidence="1">
    <location>
        <begin position="80"/>
        <end position="98"/>
    </location>
</feature>
<proteinExistence type="predicted"/>
<dbReference type="AlphaFoldDB" id="A0A3B0WDI2"/>
<keyword evidence="1" id="KW-1133">Transmembrane helix</keyword>
<keyword evidence="1" id="KW-0472">Membrane</keyword>
<feature type="transmembrane region" description="Helical" evidence="1">
    <location>
        <begin position="55"/>
        <end position="74"/>
    </location>
</feature>
<gene>
    <name evidence="2" type="ORF">MNBD_GAMMA01-1350</name>
    <name evidence="3" type="ORF">MNBD_GAMMA01-1377</name>
</gene>
<sequence length="251" mass="28623">MAGATDNINALNERLEQSELVQGYKFWIKFVLDMGFSLVMPILRRNFGERFFSPVMIVFVMTAVLIGGGLAGLSGAQLNIYMMVVALLSVFHMSVIFMRNRKNQEWHTRYEGDFLPFFHILPKSGYWMIESVYEPLFVLSIGVMFSILGMHNIAGLLVFSAVLMLLRSRYNYALYRTKMLDERDAMIEAEFAMEAINGASSKDTKGYVIKGATSLSKEDKTILGKRMLPKDEFEENFPEAAKITINKDDMR</sequence>
<reference evidence="3" key="1">
    <citation type="submission" date="2018-06" db="EMBL/GenBank/DDBJ databases">
        <authorList>
            <person name="Zhirakovskaya E."/>
        </authorList>
    </citation>
    <scope>NUCLEOTIDE SEQUENCE</scope>
</reference>
<evidence type="ECO:0000313" key="3">
    <source>
        <dbReference type="EMBL" id="VAW42636.1"/>
    </source>
</evidence>
<evidence type="ECO:0000313" key="2">
    <source>
        <dbReference type="EMBL" id="VAW42592.1"/>
    </source>
</evidence>